<name>A0A8E0I3J4_LACPA</name>
<proteinExistence type="predicted"/>
<sequence length="39" mass="4466">DVFEGMVANQLYIELETVLLPEILRLSQKDTVQNTSDDK</sequence>
<dbReference type="AlphaFoldDB" id="A0A8E0I3J4"/>
<comment type="caution">
    <text evidence="1">The sequence shown here is derived from an EMBL/GenBank/DDBJ whole genome shotgun (WGS) entry which is preliminary data.</text>
</comment>
<dbReference type="Proteomes" id="UP000014281">
    <property type="component" value="Unassembled WGS sequence"/>
</dbReference>
<organism evidence="1 2">
    <name type="scientific">Lacticaseibacillus paracasei subsp. paracasei Lpp122</name>
    <dbReference type="NCBI Taxonomy" id="1256218"/>
    <lineage>
        <taxon>Bacteria</taxon>
        <taxon>Bacillati</taxon>
        <taxon>Bacillota</taxon>
        <taxon>Bacilli</taxon>
        <taxon>Lactobacillales</taxon>
        <taxon>Lactobacillaceae</taxon>
        <taxon>Lacticaseibacillus</taxon>
    </lineage>
</organism>
<evidence type="ECO:0000313" key="2">
    <source>
        <dbReference type="Proteomes" id="UP000014281"/>
    </source>
</evidence>
<evidence type="ECO:0000313" key="1">
    <source>
        <dbReference type="EMBL" id="EPC16613.1"/>
    </source>
</evidence>
<gene>
    <name evidence="1" type="ORF">Lpp122_2411</name>
</gene>
<accession>A0A8E0I3J4</accession>
<protein>
    <submittedName>
        <fullName evidence="1">Uncharacterized protein</fullName>
    </submittedName>
</protein>
<dbReference type="EMBL" id="ANKW01000070">
    <property type="protein sequence ID" value="EPC16613.1"/>
    <property type="molecule type" value="Genomic_DNA"/>
</dbReference>
<reference evidence="1 2" key="1">
    <citation type="journal article" date="2013" name="PLoS ONE">
        <title>Lactobacillus paracasei comparative genomics: towards species pan-genome definition and exploitation of diversity.</title>
        <authorList>
            <person name="Smokvina T."/>
            <person name="Wels M."/>
            <person name="Polka J."/>
            <person name="Chervaux C."/>
            <person name="Brisse S."/>
            <person name="Boekhorst J."/>
            <person name="van Hylckama Vlieg J.E."/>
            <person name="Siezen R.J."/>
        </authorList>
    </citation>
    <scope>NUCLEOTIDE SEQUENCE [LARGE SCALE GENOMIC DNA]</scope>
    <source>
        <strain evidence="1 2">Lpp122</strain>
    </source>
</reference>
<feature type="non-terminal residue" evidence="1">
    <location>
        <position position="1"/>
    </location>
</feature>